<dbReference type="EMBL" id="JAAGWG010000011">
    <property type="protein sequence ID" value="NEK85866.1"/>
    <property type="molecule type" value="Genomic_DNA"/>
</dbReference>
<feature type="domain" description="DUF1707" evidence="2">
    <location>
        <begin position="10"/>
        <end position="62"/>
    </location>
</feature>
<feature type="transmembrane region" description="Helical" evidence="1">
    <location>
        <begin position="114"/>
        <end position="133"/>
    </location>
</feature>
<feature type="transmembrane region" description="Helical" evidence="1">
    <location>
        <begin position="85"/>
        <end position="108"/>
    </location>
</feature>
<gene>
    <name evidence="3" type="ORF">GCU60_08835</name>
</gene>
<evidence type="ECO:0000313" key="4">
    <source>
        <dbReference type="Proteomes" id="UP000479241"/>
    </source>
</evidence>
<protein>
    <submittedName>
        <fullName evidence="3">DUF1707 domain-containing protein</fullName>
    </submittedName>
</protein>
<evidence type="ECO:0000256" key="1">
    <source>
        <dbReference type="SAM" id="Phobius"/>
    </source>
</evidence>
<dbReference type="PANTHER" id="PTHR40763:SF4">
    <property type="entry name" value="DUF1707 DOMAIN-CONTAINING PROTEIN"/>
    <property type="match status" value="1"/>
</dbReference>
<dbReference type="Proteomes" id="UP000479241">
    <property type="component" value="Unassembled WGS sequence"/>
</dbReference>
<evidence type="ECO:0000313" key="3">
    <source>
        <dbReference type="EMBL" id="NEK85866.1"/>
    </source>
</evidence>
<keyword evidence="1" id="KW-0812">Transmembrane</keyword>
<dbReference type="RefSeq" id="WP_163204332.1">
    <property type="nucleotide sequence ID" value="NZ_JAAGWG010000011.1"/>
</dbReference>
<dbReference type="AlphaFoldDB" id="A0A6L9W173"/>
<proteinExistence type="predicted"/>
<dbReference type="Pfam" id="PF08044">
    <property type="entry name" value="DUF1707"/>
    <property type="match status" value="1"/>
</dbReference>
<name>A0A6L9W173_9ACTN</name>
<reference evidence="3 4" key="1">
    <citation type="submission" date="2019-12" db="EMBL/GenBank/DDBJ databases">
        <title>the WGS of Blastococcus saxobsidens 67B17.</title>
        <authorList>
            <person name="Jiang Z."/>
        </authorList>
    </citation>
    <scope>NUCLEOTIDE SEQUENCE [LARGE SCALE GENOMIC DNA]</scope>
    <source>
        <strain evidence="3 4">67B17</strain>
    </source>
</reference>
<accession>A0A6L9W173</accession>
<sequence>MNEPVRPADLRVSDAERSSVQAGLQRAHDAGQLDLQEFDERVQAVWAARTRGDLQRVTADLPALPPPPGPRRAFSDDDAGTAMKVLLIIWLCISLVNLVVWGILELTVGGIHPWWLYVAAPPGAVLGTLYAIGIGRPKS</sequence>
<dbReference type="InterPro" id="IPR012551">
    <property type="entry name" value="DUF1707_SHOCT-like"/>
</dbReference>
<keyword evidence="1" id="KW-1133">Transmembrane helix</keyword>
<dbReference type="PANTHER" id="PTHR40763">
    <property type="entry name" value="MEMBRANE PROTEIN-RELATED"/>
    <property type="match status" value="1"/>
</dbReference>
<evidence type="ECO:0000259" key="2">
    <source>
        <dbReference type="Pfam" id="PF08044"/>
    </source>
</evidence>
<organism evidence="3 4">
    <name type="scientific">Blastococcus saxobsidens</name>
    <dbReference type="NCBI Taxonomy" id="138336"/>
    <lineage>
        <taxon>Bacteria</taxon>
        <taxon>Bacillati</taxon>
        <taxon>Actinomycetota</taxon>
        <taxon>Actinomycetes</taxon>
        <taxon>Geodermatophilales</taxon>
        <taxon>Geodermatophilaceae</taxon>
        <taxon>Blastococcus</taxon>
    </lineage>
</organism>
<comment type="caution">
    <text evidence="3">The sequence shown here is derived from an EMBL/GenBank/DDBJ whole genome shotgun (WGS) entry which is preliminary data.</text>
</comment>
<keyword evidence="1" id="KW-0472">Membrane</keyword>